<dbReference type="InterPro" id="IPR023057">
    <property type="entry name" value="GlnE"/>
</dbReference>
<dbReference type="Pfam" id="PF08335">
    <property type="entry name" value="GlnD_UR_UTase"/>
    <property type="match status" value="2"/>
</dbReference>
<feature type="domain" description="Glutamate-ammonia ligase adenylyltransferase repeated" evidence="8">
    <location>
        <begin position="558"/>
        <end position="801"/>
    </location>
</feature>
<feature type="region of interest" description="Adenylyl removase" evidence="7">
    <location>
        <begin position="1"/>
        <end position="451"/>
    </location>
</feature>
<evidence type="ECO:0000256" key="4">
    <source>
        <dbReference type="ARBA" id="ARBA00022840"/>
    </source>
</evidence>
<dbReference type="GO" id="GO:0008882">
    <property type="term" value="F:[glutamate-ammonia-ligase] adenylyltransferase activity"/>
    <property type="evidence" value="ECO:0007669"/>
    <property type="project" value="UniProtKB-UniRule"/>
</dbReference>
<dbReference type="GO" id="GO:0005829">
    <property type="term" value="C:cytosol"/>
    <property type="evidence" value="ECO:0007669"/>
    <property type="project" value="TreeGrafter"/>
</dbReference>
<protein>
    <recommendedName>
        <fullName evidence="7">Bifunctional glutamine synthetase adenylyltransferase/adenylyl-removing enzyme</fullName>
    </recommendedName>
    <alternativeName>
        <fullName evidence="7">ATP:glutamine synthetase adenylyltransferase</fullName>
    </alternativeName>
    <alternativeName>
        <fullName evidence="7">ATase</fullName>
    </alternativeName>
    <domain>
        <recommendedName>
            <fullName evidence="7">Glutamine synthetase adenylyl-L-tyrosine phosphorylase</fullName>
            <ecNumber evidence="7">2.7.7.89</ecNumber>
        </recommendedName>
        <alternativeName>
            <fullName evidence="7">Adenylyl removase</fullName>
            <shortName evidence="7">AR</shortName>
            <shortName evidence="7">AT-N</shortName>
        </alternativeName>
    </domain>
    <domain>
        <recommendedName>
            <fullName evidence="7">Glutamine synthetase adenylyl transferase</fullName>
            <ecNumber evidence="7">2.7.7.42</ecNumber>
        </recommendedName>
        <alternativeName>
            <fullName evidence="7">Adenylyl transferase</fullName>
            <shortName evidence="7">AT</shortName>
            <shortName evidence="7">AT-C</shortName>
        </alternativeName>
    </domain>
</protein>
<keyword evidence="11" id="KW-1185">Reference proteome</keyword>
<comment type="cofactor">
    <cofactor evidence="7">
        <name>Mg(2+)</name>
        <dbReference type="ChEBI" id="CHEBI:18420"/>
    </cofactor>
</comment>
<feature type="domain" description="PII-uridylyltransferase/Glutamine-synthetase adenylyltransferase" evidence="9">
    <location>
        <begin position="318"/>
        <end position="447"/>
    </location>
</feature>
<dbReference type="InterPro" id="IPR043519">
    <property type="entry name" value="NT_sf"/>
</dbReference>
<gene>
    <name evidence="7 10" type="primary">glnE</name>
    <name evidence="10" type="ORF">BHV28_13460</name>
</gene>
<evidence type="ECO:0000259" key="9">
    <source>
        <dbReference type="Pfam" id="PF08335"/>
    </source>
</evidence>
<sequence length="958" mass="105262">MAEDLVAAGSFFAKALKALHPFESEQGHWFDGRHPQAQFLNAVLSLSPFLRDLFLHNPYYLEPLSNMSLNSRLDRLLAEIAAFDTLPEMTETRLMQQLRLLKREAHGLIALGDLSTVFDGKTTTAYLSRLAEARLGSALRFLLRDLDRAGKVTLPYQDEPERGSGLIILAMGKLGANELNYSSDVDLVVFIDEQVLPAEQVADCVDIYSRLIRRLVRIMQERTVDGYVFRMDLRLRPDPASTPLALPVGAALRYYEARGQNWERAALIKARPVAGDIAAGERFLHELVPYIWRKYLDYAAIADIHSIKRQIHTCKGHGAIAVRGHNIKLGRGGIREIEFFVQTQQLIAGGRFAQLRGRNTVEMLAALCETGWIAAPVADSLRQHYVFLRHVEHRIQMVADEQTHILPEDEDGFLRVAYLTGYTAGEAFTRDMLAALHGVEEHYAALFEHERDLASAGGNLVFTGGENDPETLATLSGLGFTRPADICRIIRSWHSGRTRAMRSREARERLTELTPALLQAFGATVRADDAFMRFDTFLQGLPAGIQLFSLLQSNPALLEQLVLIMSAAPRLAEIIMRKPHVFDSMLAPQGAGALPERAALAGRLRDFVAQAADYEEILDRLRIFAAEQRFLIGVRLLGGAIDGVRAGAAFTVLAEVMLDVCLQAVEAEFARQHGRIAGGRVALLGMGKLGSGELTAGSDLDLILLYDHAADVEMSDGRKPLYAAQYYARLAQRLVAALSAPSGEGVLYEVDLRLRPSGNKGPVAVDFAAFGQYQRHEAWTWEHMALTRARAIAGDTGLQAQLMVEIAQIIGSPRDNSKIADDVRAMRAMIAREKPAHSVWDMKTMAGGLIDLDFIAQYAVLTRKSACKAGASAGEILAGMGRSDLLAAWRLYSDVEQIMRLCLMEVFSPDDMPAGLADLLARSAGEPDVARLQGALARTAAEVRAAFAAMIGTTAAEC</sequence>
<comment type="catalytic activity">
    <reaction evidence="7">
        <text>[glutamine synthetase]-O(4)-(5'-adenylyl)-L-tyrosine + phosphate = [glutamine synthetase]-L-tyrosine + ADP</text>
        <dbReference type="Rhea" id="RHEA:43716"/>
        <dbReference type="Rhea" id="RHEA-COMP:10660"/>
        <dbReference type="Rhea" id="RHEA-COMP:10661"/>
        <dbReference type="ChEBI" id="CHEBI:43474"/>
        <dbReference type="ChEBI" id="CHEBI:46858"/>
        <dbReference type="ChEBI" id="CHEBI:83624"/>
        <dbReference type="ChEBI" id="CHEBI:456216"/>
        <dbReference type="EC" id="2.7.7.89"/>
    </reaction>
</comment>
<evidence type="ECO:0000313" key="10">
    <source>
        <dbReference type="EMBL" id="AQS42029.1"/>
    </source>
</evidence>
<comment type="function">
    <text evidence="7">Involved in the regulation of glutamine synthetase GlnA, a key enzyme in the process to assimilate ammonia. When cellular nitrogen levels are high, the C-terminal adenylyl transferase (AT) inactivates GlnA by covalent transfer of an adenylyl group from ATP to specific tyrosine residue of GlnA, thus reducing its activity. Conversely, when nitrogen levels are low, the N-terminal adenylyl removase (AR) activates GlnA by removing the adenylyl group by phosphorolysis, increasing its activity. The regulatory region of GlnE binds the signal transduction protein PII (GlnB) which indicates the nitrogen status of the cell.</text>
</comment>
<dbReference type="InterPro" id="IPR013546">
    <property type="entry name" value="PII_UdlTrfase/GS_AdlTrfase"/>
</dbReference>
<feature type="region of interest" description="Adenylyl transferase" evidence="7">
    <location>
        <begin position="454"/>
        <end position="958"/>
    </location>
</feature>
<dbReference type="NCBIfam" id="NF010706">
    <property type="entry name" value="PRK14108.1"/>
    <property type="match status" value="1"/>
</dbReference>
<dbReference type="EC" id="2.7.7.42" evidence="7"/>
<dbReference type="PANTHER" id="PTHR30621:SF0">
    <property type="entry name" value="BIFUNCTIONAL GLUTAMINE SYNTHETASE ADENYLYLTRANSFERASE_ADENYLYL-REMOVING ENZYME"/>
    <property type="match status" value="1"/>
</dbReference>
<evidence type="ECO:0000313" key="11">
    <source>
        <dbReference type="Proteomes" id="UP000188912"/>
    </source>
</evidence>
<dbReference type="AlphaFoldDB" id="A0A1U9JVY3"/>
<dbReference type="NCBIfam" id="NF008292">
    <property type="entry name" value="PRK11072.1"/>
    <property type="match status" value="1"/>
</dbReference>
<evidence type="ECO:0000256" key="7">
    <source>
        <dbReference type="HAMAP-Rule" id="MF_00802"/>
    </source>
</evidence>
<proteinExistence type="inferred from homology"/>
<keyword evidence="4 7" id="KW-0067">ATP-binding</keyword>
<dbReference type="EMBL" id="CP017315">
    <property type="protein sequence ID" value="AQS42029.1"/>
    <property type="molecule type" value="Genomic_DNA"/>
</dbReference>
<dbReference type="PANTHER" id="PTHR30621">
    <property type="entry name" value="GLUTAMINE SYNTHETASE ADENYLYLTRANSFERASE"/>
    <property type="match status" value="1"/>
</dbReference>
<accession>A0A1U9JVY3</accession>
<reference evidence="10 11" key="1">
    <citation type="journal article" date="2010" name="Science">
        <title>Genomic comparison of the ants Camponotus floridanus and Harpegnathos saltator.</title>
        <authorList>
            <person name="Bonasio R."/>
            <person name="Zhang G."/>
            <person name="Ye C."/>
            <person name="Mutti N.S."/>
            <person name="Fang X."/>
            <person name="Qin N."/>
            <person name="Donahue G."/>
            <person name="Yang P."/>
            <person name="Li Q."/>
            <person name="Li C."/>
            <person name="Zhang P."/>
            <person name="Huang Z."/>
            <person name="Berger S.L."/>
            <person name="Reinberg D."/>
            <person name="Wang J."/>
            <person name="Liebig J."/>
        </authorList>
    </citation>
    <scope>NUCLEOTIDE SEQUENCE [LARGE SCALE GENOMIC DNA]</scope>
    <source>
        <strain evidence="10 11">Hsal</strain>
    </source>
</reference>
<name>A0A1U9JVY3_9HYPH</name>
<dbReference type="KEGG" id="thd:BHV28_13460"/>
<evidence type="ECO:0000259" key="8">
    <source>
        <dbReference type="Pfam" id="PF03710"/>
    </source>
</evidence>
<evidence type="ECO:0000256" key="5">
    <source>
        <dbReference type="ARBA" id="ARBA00022842"/>
    </source>
</evidence>
<keyword evidence="6 7" id="KW-0511">Multifunctional enzyme</keyword>
<dbReference type="CDD" id="cd05401">
    <property type="entry name" value="NT_GlnE_GlnD_like"/>
    <property type="match status" value="2"/>
</dbReference>
<reference evidence="10 11" key="2">
    <citation type="journal article" date="2016" name="Sci. Rep.">
        <title>The genome of Rhizobiales bacteria in predatory ants reveals urease gene functions but no genes for nitrogen fixation.</title>
        <authorList>
            <person name="Neuvonen M.M."/>
            <person name="Tamarit D."/>
            <person name="Naslund K."/>
            <person name="Liebig J."/>
            <person name="Feldhaar H."/>
            <person name="Moran N.A."/>
            <person name="Guy L."/>
            <person name="Andersson S.G."/>
        </authorList>
    </citation>
    <scope>NUCLEOTIDE SEQUENCE [LARGE SCALE GENOMIC DNA]</scope>
    <source>
        <strain evidence="10 11">Hsal</strain>
    </source>
</reference>
<keyword evidence="2 7" id="KW-0548">Nucleotidyltransferase</keyword>
<dbReference type="EC" id="2.7.7.89" evidence="7"/>
<comment type="catalytic activity">
    <reaction evidence="7">
        <text>[glutamine synthetase]-L-tyrosine + ATP = [glutamine synthetase]-O(4)-(5'-adenylyl)-L-tyrosine + diphosphate</text>
        <dbReference type="Rhea" id="RHEA:18589"/>
        <dbReference type="Rhea" id="RHEA-COMP:10660"/>
        <dbReference type="Rhea" id="RHEA-COMP:10661"/>
        <dbReference type="ChEBI" id="CHEBI:30616"/>
        <dbReference type="ChEBI" id="CHEBI:33019"/>
        <dbReference type="ChEBI" id="CHEBI:46858"/>
        <dbReference type="ChEBI" id="CHEBI:83624"/>
        <dbReference type="EC" id="2.7.7.42"/>
    </reaction>
</comment>
<evidence type="ECO:0000256" key="6">
    <source>
        <dbReference type="ARBA" id="ARBA00023268"/>
    </source>
</evidence>
<feature type="domain" description="Glutamate-ammonia ligase adenylyltransferase repeated" evidence="8">
    <location>
        <begin position="40"/>
        <end position="285"/>
    </location>
</feature>
<comment type="similarity">
    <text evidence="7">Belongs to the GlnE family.</text>
</comment>
<dbReference type="STRING" id="1902579.BHV28_13460"/>
<dbReference type="Gene3D" id="1.20.120.330">
    <property type="entry name" value="Nucleotidyltransferases domain 2"/>
    <property type="match status" value="2"/>
</dbReference>
<keyword evidence="3 7" id="KW-0547">Nucleotide-binding</keyword>
<evidence type="ECO:0000256" key="1">
    <source>
        <dbReference type="ARBA" id="ARBA00022679"/>
    </source>
</evidence>
<dbReference type="GO" id="GO:0000287">
    <property type="term" value="F:magnesium ion binding"/>
    <property type="evidence" value="ECO:0007669"/>
    <property type="project" value="UniProtKB-UniRule"/>
</dbReference>
<dbReference type="HAMAP" id="MF_00802">
    <property type="entry name" value="GlnE"/>
    <property type="match status" value="1"/>
</dbReference>
<dbReference type="Gene3D" id="3.30.460.10">
    <property type="entry name" value="Beta Polymerase, domain 2"/>
    <property type="match status" value="2"/>
</dbReference>
<dbReference type="SUPFAM" id="SSF81593">
    <property type="entry name" value="Nucleotidyltransferase substrate binding subunit/domain"/>
    <property type="match status" value="2"/>
</dbReference>
<dbReference type="InterPro" id="IPR005190">
    <property type="entry name" value="GlnE_rpt_dom"/>
</dbReference>
<evidence type="ECO:0000256" key="2">
    <source>
        <dbReference type="ARBA" id="ARBA00022695"/>
    </source>
</evidence>
<dbReference type="GO" id="GO:0000820">
    <property type="term" value="P:regulation of glutamine family amino acid metabolic process"/>
    <property type="evidence" value="ECO:0007669"/>
    <property type="project" value="UniProtKB-UniRule"/>
</dbReference>
<dbReference type="GO" id="GO:0016874">
    <property type="term" value="F:ligase activity"/>
    <property type="evidence" value="ECO:0007669"/>
    <property type="project" value="UniProtKB-KW"/>
</dbReference>
<evidence type="ECO:0000256" key="3">
    <source>
        <dbReference type="ARBA" id="ARBA00022741"/>
    </source>
</evidence>
<dbReference type="SUPFAM" id="SSF81301">
    <property type="entry name" value="Nucleotidyltransferase"/>
    <property type="match status" value="2"/>
</dbReference>
<keyword evidence="5 7" id="KW-0460">Magnesium</keyword>
<organism evidence="10 11">
    <name type="scientific">Candidatus Tokpelaia hoelldobleri</name>
    <dbReference type="NCBI Taxonomy" id="1902579"/>
    <lineage>
        <taxon>Bacteria</taxon>
        <taxon>Pseudomonadati</taxon>
        <taxon>Pseudomonadota</taxon>
        <taxon>Alphaproteobacteria</taxon>
        <taxon>Hyphomicrobiales</taxon>
        <taxon>Candidatus Tokpelaia</taxon>
    </lineage>
</organism>
<dbReference type="Gene3D" id="1.20.120.1510">
    <property type="match status" value="1"/>
</dbReference>
<feature type="domain" description="PII-uridylyltransferase/Glutamine-synthetase adenylyltransferase" evidence="9">
    <location>
        <begin position="824"/>
        <end position="950"/>
    </location>
</feature>
<dbReference type="Pfam" id="PF03710">
    <property type="entry name" value="GlnE"/>
    <property type="match status" value="2"/>
</dbReference>
<dbReference type="Proteomes" id="UP000188912">
    <property type="component" value="Chromosome"/>
</dbReference>
<dbReference type="GO" id="GO:0047388">
    <property type="term" value="F:[glutamine synthetase]-adenylyl-L-tyrosine phosphorylase activity"/>
    <property type="evidence" value="ECO:0007669"/>
    <property type="project" value="UniProtKB-EC"/>
</dbReference>
<keyword evidence="1 7" id="KW-0808">Transferase</keyword>
<dbReference type="GO" id="GO:0005524">
    <property type="term" value="F:ATP binding"/>
    <property type="evidence" value="ECO:0007669"/>
    <property type="project" value="UniProtKB-UniRule"/>
</dbReference>